<proteinExistence type="predicted"/>
<dbReference type="EMBL" id="BKCJ011754254">
    <property type="protein sequence ID" value="GFD50198.1"/>
    <property type="molecule type" value="Genomic_DNA"/>
</dbReference>
<reference evidence="1" key="1">
    <citation type="journal article" date="2019" name="Sci. Rep.">
        <title>Draft genome of Tanacetum cinerariifolium, the natural source of mosquito coil.</title>
        <authorList>
            <person name="Yamashiro T."/>
            <person name="Shiraishi A."/>
            <person name="Satake H."/>
            <person name="Nakayama K."/>
        </authorList>
    </citation>
    <scope>NUCLEOTIDE SEQUENCE</scope>
</reference>
<accession>A0A699WXC2</accession>
<organism evidence="1">
    <name type="scientific">Tanacetum cinerariifolium</name>
    <name type="common">Dalmatian daisy</name>
    <name type="synonym">Chrysanthemum cinerariifolium</name>
    <dbReference type="NCBI Taxonomy" id="118510"/>
    <lineage>
        <taxon>Eukaryota</taxon>
        <taxon>Viridiplantae</taxon>
        <taxon>Streptophyta</taxon>
        <taxon>Embryophyta</taxon>
        <taxon>Tracheophyta</taxon>
        <taxon>Spermatophyta</taxon>
        <taxon>Magnoliopsida</taxon>
        <taxon>eudicotyledons</taxon>
        <taxon>Gunneridae</taxon>
        <taxon>Pentapetalae</taxon>
        <taxon>asterids</taxon>
        <taxon>campanulids</taxon>
        <taxon>Asterales</taxon>
        <taxon>Asteraceae</taxon>
        <taxon>Asteroideae</taxon>
        <taxon>Anthemideae</taxon>
        <taxon>Anthemidinae</taxon>
        <taxon>Tanacetum</taxon>
    </lineage>
</organism>
<feature type="non-terminal residue" evidence="1">
    <location>
        <position position="1"/>
    </location>
</feature>
<name>A0A699WXC2_TANCI</name>
<evidence type="ECO:0000313" key="1">
    <source>
        <dbReference type="EMBL" id="GFD50198.1"/>
    </source>
</evidence>
<protein>
    <submittedName>
        <fullName evidence="1">Uncharacterized protein</fullName>
    </submittedName>
</protein>
<gene>
    <name evidence="1" type="ORF">Tci_922167</name>
</gene>
<dbReference type="AlphaFoldDB" id="A0A699WXC2"/>
<sequence length="82" mass="9578">LLVKRVAEETLLQESFKKLEVVEVLGSESTQEIPSNDPKEMNEEDVQNMLETVLVSEFKVKALQFKYPIIDWEYHTEGSRTY</sequence>
<comment type="caution">
    <text evidence="1">The sequence shown here is derived from an EMBL/GenBank/DDBJ whole genome shotgun (WGS) entry which is preliminary data.</text>
</comment>